<keyword evidence="9" id="KW-1185">Reference proteome</keyword>
<protein>
    <submittedName>
        <fullName evidence="8">Tripartite ATP-independent transporter solute receptor, DctP family</fullName>
    </submittedName>
</protein>
<name>A0A1H3CVL7_9RHOB</name>
<evidence type="ECO:0000256" key="6">
    <source>
        <dbReference type="PIRSR" id="PIRSR006470-1"/>
    </source>
</evidence>
<feature type="binding site" evidence="6">
    <location>
        <position position="149"/>
    </location>
    <ligand>
        <name>N-acetyl-beta-neuraminate</name>
        <dbReference type="ChEBI" id="CHEBI:58705"/>
    </ligand>
</feature>
<dbReference type="PIRSF" id="PIRSF006470">
    <property type="entry name" value="DctB"/>
    <property type="match status" value="1"/>
</dbReference>
<dbReference type="Gene3D" id="3.40.190.170">
    <property type="entry name" value="Bacterial extracellular solute-binding protein, family 7"/>
    <property type="match status" value="1"/>
</dbReference>
<feature type="signal peptide" evidence="7">
    <location>
        <begin position="1"/>
        <end position="19"/>
    </location>
</feature>
<dbReference type="OrthoDB" id="8673861at2"/>
<dbReference type="NCBIfam" id="TIGR00787">
    <property type="entry name" value="dctP"/>
    <property type="match status" value="1"/>
</dbReference>
<gene>
    <name evidence="8" type="ORF">SAMN04488001_3575</name>
</gene>
<evidence type="ECO:0000256" key="7">
    <source>
        <dbReference type="SAM" id="SignalP"/>
    </source>
</evidence>
<dbReference type="InterPro" id="IPR018389">
    <property type="entry name" value="DctP_fam"/>
</dbReference>
<evidence type="ECO:0000256" key="2">
    <source>
        <dbReference type="ARBA" id="ARBA00009023"/>
    </source>
</evidence>
<keyword evidence="8" id="KW-0675">Receptor</keyword>
<feature type="binding site" evidence="6">
    <location>
        <position position="210"/>
    </location>
    <ligand>
        <name>N-acetyl-beta-neuraminate</name>
        <dbReference type="ChEBI" id="CHEBI:58705"/>
    </ligand>
</feature>
<dbReference type="STRING" id="670155.SAMN04488001_3575"/>
<dbReference type="Pfam" id="PF03480">
    <property type="entry name" value="DctP"/>
    <property type="match status" value="1"/>
</dbReference>
<evidence type="ECO:0000256" key="4">
    <source>
        <dbReference type="ARBA" id="ARBA00022729"/>
    </source>
</evidence>
<dbReference type="InterPro" id="IPR004682">
    <property type="entry name" value="TRAP_DctP"/>
</dbReference>
<reference evidence="9" key="1">
    <citation type="submission" date="2016-10" db="EMBL/GenBank/DDBJ databases">
        <authorList>
            <person name="Varghese N."/>
            <person name="Submissions S."/>
        </authorList>
    </citation>
    <scope>NUCLEOTIDE SEQUENCE [LARGE SCALE GENOMIC DNA]</scope>
    <source>
        <strain evidence="9">DSM 26922</strain>
    </source>
</reference>
<dbReference type="GO" id="GO:0055085">
    <property type="term" value="P:transmembrane transport"/>
    <property type="evidence" value="ECO:0007669"/>
    <property type="project" value="InterPro"/>
</dbReference>
<accession>A0A1H3CVL7</accession>
<evidence type="ECO:0000256" key="3">
    <source>
        <dbReference type="ARBA" id="ARBA00022448"/>
    </source>
</evidence>
<feature type="chain" id="PRO_5011433378" evidence="7">
    <location>
        <begin position="20"/>
        <end position="329"/>
    </location>
</feature>
<dbReference type="GO" id="GO:0030288">
    <property type="term" value="C:outer membrane-bounded periplasmic space"/>
    <property type="evidence" value="ECO:0007669"/>
    <property type="project" value="InterPro"/>
</dbReference>
<dbReference type="RefSeq" id="WP_089948618.1">
    <property type="nucleotide sequence ID" value="NZ_FNOI01000009.1"/>
</dbReference>
<evidence type="ECO:0000256" key="5">
    <source>
        <dbReference type="ARBA" id="ARBA00022764"/>
    </source>
</evidence>
<organism evidence="8 9">
    <name type="scientific">Litoreibacter albidus</name>
    <dbReference type="NCBI Taxonomy" id="670155"/>
    <lineage>
        <taxon>Bacteria</taxon>
        <taxon>Pseudomonadati</taxon>
        <taxon>Pseudomonadota</taxon>
        <taxon>Alphaproteobacteria</taxon>
        <taxon>Rhodobacterales</taxon>
        <taxon>Roseobacteraceae</taxon>
        <taxon>Litoreibacter</taxon>
    </lineage>
</organism>
<dbReference type="CDD" id="cd13603">
    <property type="entry name" value="PBP2_TRAP_Siap_TeaA_like"/>
    <property type="match status" value="1"/>
</dbReference>
<dbReference type="PANTHER" id="PTHR33376:SF4">
    <property type="entry name" value="SIALIC ACID-BINDING PERIPLASMIC PROTEIN SIAP"/>
    <property type="match status" value="1"/>
</dbReference>
<comment type="similarity">
    <text evidence="2">Belongs to the bacterial solute-binding protein 7 family.</text>
</comment>
<feature type="binding site" evidence="6">
    <location>
        <position position="170"/>
    </location>
    <ligand>
        <name>N-acetyl-beta-neuraminate</name>
        <dbReference type="ChEBI" id="CHEBI:58705"/>
    </ligand>
</feature>
<keyword evidence="3" id="KW-0813">Transport</keyword>
<dbReference type="AlphaFoldDB" id="A0A1H3CVL7"/>
<feature type="binding site" evidence="6">
    <location>
        <position position="92"/>
    </location>
    <ligand>
        <name>N-acetyl-beta-neuraminate</name>
        <dbReference type="ChEBI" id="CHEBI:58705"/>
    </ligand>
</feature>
<dbReference type="EMBL" id="FNOI01000009">
    <property type="protein sequence ID" value="SDX58181.1"/>
    <property type="molecule type" value="Genomic_DNA"/>
</dbReference>
<dbReference type="InterPro" id="IPR038404">
    <property type="entry name" value="TRAP_DctP_sf"/>
</dbReference>
<dbReference type="PANTHER" id="PTHR33376">
    <property type="match status" value="1"/>
</dbReference>
<comment type="subcellular location">
    <subcellularLocation>
        <location evidence="1">Periplasm</location>
    </subcellularLocation>
</comment>
<evidence type="ECO:0000313" key="8">
    <source>
        <dbReference type="EMBL" id="SDX58181.1"/>
    </source>
</evidence>
<keyword evidence="4 7" id="KW-0732">Signal</keyword>
<sequence length="329" mass="35451">MNRRTLAALALATSVSALTALPLAAQDINFRVNVPGNQDGIAYRSAEHFSDVLADKTDGALGIKLFHSSALGDQESSIEAMQSGILDMATIETPITAVAPELGATALPYIFSSREHVKAAMDGDAGKMIEDMLSAKGLRVVGFLEGGFRQITNNIRPISTPEDLDGVKIRTPGSALRIAIFNHFGANASPLPFSELYSALQTGVFDGQENPVIWAKSTKFYEVQKYLSLTNHLYTVTYLLMAEDKFQALTPAQQEAVLEAGEAAELRSVELGIKADSEIVDFLANEGMEVNEADVAAFTAVSGQIWEDWAVDQGPEAQKLIDLIRDADK</sequence>
<evidence type="ECO:0000256" key="1">
    <source>
        <dbReference type="ARBA" id="ARBA00004418"/>
    </source>
</evidence>
<proteinExistence type="inferred from homology"/>
<dbReference type="NCBIfam" id="NF037995">
    <property type="entry name" value="TRAP_S1"/>
    <property type="match status" value="1"/>
</dbReference>
<keyword evidence="5" id="KW-0574">Periplasm</keyword>
<dbReference type="Proteomes" id="UP000199441">
    <property type="component" value="Unassembled WGS sequence"/>
</dbReference>
<evidence type="ECO:0000313" key="9">
    <source>
        <dbReference type="Proteomes" id="UP000199441"/>
    </source>
</evidence>